<dbReference type="PANTHER" id="PTHR42776">
    <property type="entry name" value="SERINE PEPTIDASE S9 FAMILY MEMBER"/>
    <property type="match status" value="1"/>
</dbReference>
<dbReference type="GO" id="GO:0006508">
    <property type="term" value="P:proteolysis"/>
    <property type="evidence" value="ECO:0007669"/>
    <property type="project" value="InterPro"/>
</dbReference>
<dbReference type="InterPro" id="IPR011042">
    <property type="entry name" value="6-blade_b-propeller_TolB-like"/>
</dbReference>
<dbReference type="RefSeq" id="WP_171095275.1">
    <property type="nucleotide sequence ID" value="NZ_CP053069.1"/>
</dbReference>
<keyword evidence="4" id="KW-0031">Aminopeptidase</keyword>
<dbReference type="GO" id="GO:0004177">
    <property type="term" value="F:aminopeptidase activity"/>
    <property type="evidence" value="ECO:0007669"/>
    <property type="project" value="UniProtKB-KW"/>
</dbReference>
<name>A0A6M4H0V2_9PROT</name>
<evidence type="ECO:0000259" key="3">
    <source>
        <dbReference type="Pfam" id="PF00326"/>
    </source>
</evidence>
<reference evidence="4 5" key="1">
    <citation type="submission" date="2020-04" db="EMBL/GenBank/DDBJ databases">
        <title>Usitatibacter rugosus gen. nov., sp. nov. and Usitatibacter palustris sp. nov., novel members of Usitatibacteraceae fam. nov. within the order Nitrosomonadales isolated from soil.</title>
        <authorList>
            <person name="Huber K.J."/>
            <person name="Neumann-Schaal M."/>
            <person name="Geppert A."/>
            <person name="Luckner M."/>
            <person name="Wanner G."/>
            <person name="Overmann J."/>
        </authorList>
    </citation>
    <scope>NUCLEOTIDE SEQUENCE [LARGE SCALE GENOMIC DNA]</scope>
    <source>
        <strain evidence="4 5">0125_3</strain>
    </source>
</reference>
<keyword evidence="2" id="KW-0732">Signal</keyword>
<evidence type="ECO:0000313" key="4">
    <source>
        <dbReference type="EMBL" id="QJR12778.1"/>
    </source>
</evidence>
<dbReference type="Gene3D" id="3.40.50.1820">
    <property type="entry name" value="alpha/beta hydrolase"/>
    <property type="match status" value="1"/>
</dbReference>
<dbReference type="Proteomes" id="UP000501534">
    <property type="component" value="Chromosome"/>
</dbReference>
<keyword evidence="4" id="KW-0645">Protease</keyword>
<gene>
    <name evidence="4" type="primary">dapb3_3</name>
    <name evidence="4" type="ORF">DSM104443_03871</name>
</gene>
<dbReference type="EMBL" id="CP053069">
    <property type="protein sequence ID" value="QJR12778.1"/>
    <property type="molecule type" value="Genomic_DNA"/>
</dbReference>
<dbReference type="PANTHER" id="PTHR42776:SF27">
    <property type="entry name" value="DIPEPTIDYL PEPTIDASE FAMILY MEMBER 6"/>
    <property type="match status" value="1"/>
</dbReference>
<protein>
    <submittedName>
        <fullName evidence="4">Dipeptidyl aminopeptidase BIII</fullName>
        <ecNumber evidence="4">3.4.14.-</ecNumber>
    </submittedName>
</protein>
<dbReference type="EC" id="3.4.14.-" evidence="4"/>
<dbReference type="Gene3D" id="2.120.10.30">
    <property type="entry name" value="TolB, C-terminal domain"/>
    <property type="match status" value="1"/>
</dbReference>
<proteinExistence type="predicted"/>
<keyword evidence="1 4" id="KW-0378">Hydrolase</keyword>
<dbReference type="AlphaFoldDB" id="A0A6M4H0V2"/>
<evidence type="ECO:0000313" key="5">
    <source>
        <dbReference type="Proteomes" id="UP000501534"/>
    </source>
</evidence>
<dbReference type="InterPro" id="IPR001375">
    <property type="entry name" value="Peptidase_S9_cat"/>
</dbReference>
<evidence type="ECO:0000256" key="2">
    <source>
        <dbReference type="SAM" id="SignalP"/>
    </source>
</evidence>
<dbReference type="SUPFAM" id="SSF53474">
    <property type="entry name" value="alpha/beta-Hydrolases"/>
    <property type="match status" value="1"/>
</dbReference>
<accession>A0A6M4H0V2</accession>
<dbReference type="KEGG" id="uru:DSM104443_03871"/>
<feature type="chain" id="PRO_5026690819" evidence="2">
    <location>
        <begin position="24"/>
        <end position="666"/>
    </location>
</feature>
<dbReference type="InterPro" id="IPR029058">
    <property type="entry name" value="AB_hydrolase_fold"/>
</dbReference>
<keyword evidence="5" id="KW-1185">Reference proteome</keyword>
<evidence type="ECO:0000256" key="1">
    <source>
        <dbReference type="ARBA" id="ARBA00022801"/>
    </source>
</evidence>
<feature type="domain" description="Peptidase S9 prolyl oligopeptidase catalytic" evidence="3">
    <location>
        <begin position="454"/>
        <end position="666"/>
    </location>
</feature>
<dbReference type="Pfam" id="PF00326">
    <property type="entry name" value="Peptidase_S9"/>
    <property type="match status" value="1"/>
</dbReference>
<sequence>MRAPIVAAVFAAALPFLTLPATAQKSKAIEPTYTKASEIPVEAFFKRPELSNMSLSPDGKTLAALTSVGGRNNIVVVDLENRKPRVITSFTEYDVGGVEWINDKRLFFRVVESRDVLNNTRFRGTFAIDIDGENLRNLTDTTRATVGAKTIASMGFERRTDDGTDDLIVEVEQRFEAADIYRVDTRTGRMKENLTLEAPEDTDGYVLDWNRIPRVAFSSDRRKGITSIYYRDDLKSPWTPLLSYGLANDSERIVPIAFNADNQTLFVTSNVGRDKAALYTYDPKTKKLGDLILEHPMIDINGAGLRFDNKTHRLLGVGFAADKPTVIWVDQDLARVQAQVDKALPNTINQLIRASNNPDRLLVFSWSSTDPGRYYLLSLKPTVKMEPLLPTRPEIKPELMSETKFITYKARDGLEIPAWLTVPKESSGKNLPLVVNIHGGPWLRIYGGYPWGRDEAQFLASRGYAVLEPEPRASTGFGRKHLNSGFKQWGQSMQDDITDGALHLVKEGIVDRKRICLYGASYGGYATLQGLVREPDLFRCGVSFVAVTDLVEFVTSNESDTNMNKLDFAPVMYSQVGDPSKDKAMLVANSPAMNAAKIKVPVLLAMGQIDVRVPLEHGRRMRSAMEASGVKHEYVVYSGEGHGWNKDENNFDWYKRVEKFLAQNLK</sequence>
<dbReference type="SUPFAM" id="SSF82171">
    <property type="entry name" value="DPP6 N-terminal domain-like"/>
    <property type="match status" value="1"/>
</dbReference>
<feature type="signal peptide" evidence="2">
    <location>
        <begin position="1"/>
        <end position="23"/>
    </location>
</feature>
<dbReference type="GO" id="GO:0004252">
    <property type="term" value="F:serine-type endopeptidase activity"/>
    <property type="evidence" value="ECO:0007669"/>
    <property type="project" value="TreeGrafter"/>
</dbReference>
<organism evidence="4 5">
    <name type="scientific">Usitatibacter rugosus</name>
    <dbReference type="NCBI Taxonomy" id="2732067"/>
    <lineage>
        <taxon>Bacteria</taxon>
        <taxon>Pseudomonadati</taxon>
        <taxon>Pseudomonadota</taxon>
        <taxon>Betaproteobacteria</taxon>
        <taxon>Nitrosomonadales</taxon>
        <taxon>Usitatibacteraceae</taxon>
        <taxon>Usitatibacter</taxon>
    </lineage>
</organism>